<evidence type="ECO:0000313" key="1">
    <source>
        <dbReference type="EMBL" id="PWA39903.1"/>
    </source>
</evidence>
<organism evidence="1 2">
    <name type="scientific">Artemisia annua</name>
    <name type="common">Sweet wormwood</name>
    <dbReference type="NCBI Taxonomy" id="35608"/>
    <lineage>
        <taxon>Eukaryota</taxon>
        <taxon>Viridiplantae</taxon>
        <taxon>Streptophyta</taxon>
        <taxon>Embryophyta</taxon>
        <taxon>Tracheophyta</taxon>
        <taxon>Spermatophyta</taxon>
        <taxon>Magnoliopsida</taxon>
        <taxon>eudicotyledons</taxon>
        <taxon>Gunneridae</taxon>
        <taxon>Pentapetalae</taxon>
        <taxon>asterids</taxon>
        <taxon>campanulids</taxon>
        <taxon>Asterales</taxon>
        <taxon>Asteraceae</taxon>
        <taxon>Asteroideae</taxon>
        <taxon>Anthemideae</taxon>
        <taxon>Artemisiinae</taxon>
        <taxon>Artemisia</taxon>
    </lineage>
</organism>
<name>A0A2U1KT67_ARTAN</name>
<proteinExistence type="predicted"/>
<evidence type="ECO:0000313" key="2">
    <source>
        <dbReference type="Proteomes" id="UP000245207"/>
    </source>
</evidence>
<dbReference type="Proteomes" id="UP000245207">
    <property type="component" value="Unassembled WGS sequence"/>
</dbReference>
<reference evidence="1 2" key="1">
    <citation type="journal article" date="2018" name="Mol. Plant">
        <title>The genome of Artemisia annua provides insight into the evolution of Asteraceae family and artemisinin biosynthesis.</title>
        <authorList>
            <person name="Shen Q."/>
            <person name="Zhang L."/>
            <person name="Liao Z."/>
            <person name="Wang S."/>
            <person name="Yan T."/>
            <person name="Shi P."/>
            <person name="Liu M."/>
            <person name="Fu X."/>
            <person name="Pan Q."/>
            <person name="Wang Y."/>
            <person name="Lv Z."/>
            <person name="Lu X."/>
            <person name="Zhang F."/>
            <person name="Jiang W."/>
            <person name="Ma Y."/>
            <person name="Chen M."/>
            <person name="Hao X."/>
            <person name="Li L."/>
            <person name="Tang Y."/>
            <person name="Lv G."/>
            <person name="Zhou Y."/>
            <person name="Sun X."/>
            <person name="Brodelius P.E."/>
            <person name="Rose J.K.C."/>
            <person name="Tang K."/>
        </authorList>
    </citation>
    <scope>NUCLEOTIDE SEQUENCE [LARGE SCALE GENOMIC DNA]</scope>
    <source>
        <strain evidence="2">cv. Huhao1</strain>
        <tissue evidence="1">Leaf</tissue>
    </source>
</reference>
<keyword evidence="2" id="KW-1185">Reference proteome</keyword>
<comment type="caution">
    <text evidence="1">The sequence shown here is derived from an EMBL/GenBank/DDBJ whole genome shotgun (WGS) entry which is preliminary data.</text>
</comment>
<protein>
    <submittedName>
        <fullName evidence="1">Reverse transcriptase zinc-binding domain-containing protein</fullName>
    </submittedName>
</protein>
<gene>
    <name evidence="1" type="ORF">CTI12_AA567600</name>
</gene>
<sequence>MAFPSTDIGFRILHRFHKEASLLWRQIIVSIHGDQRGIGNELNNNRGLPSSTWKSIGDLNNHLESVNINLHSTFVHKVGDGYSFDFWNEHWIGDCNLQTTYPSLYMLENDKHCKIERVTFVDGIQTSNWNWRRSIRDGLESEQFSGLLI</sequence>
<dbReference type="AlphaFoldDB" id="A0A2U1KT67"/>
<keyword evidence="1" id="KW-0548">Nucleotidyltransferase</keyword>
<dbReference type="GO" id="GO:0003964">
    <property type="term" value="F:RNA-directed DNA polymerase activity"/>
    <property type="evidence" value="ECO:0007669"/>
    <property type="project" value="UniProtKB-KW"/>
</dbReference>
<keyword evidence="1" id="KW-0808">Transferase</keyword>
<keyword evidence="1" id="KW-0695">RNA-directed DNA polymerase</keyword>
<accession>A0A2U1KT67</accession>
<dbReference type="EMBL" id="PKPP01014218">
    <property type="protein sequence ID" value="PWA39903.1"/>
    <property type="molecule type" value="Genomic_DNA"/>
</dbReference>